<dbReference type="SUPFAM" id="SSF46955">
    <property type="entry name" value="Putative DNA-binding domain"/>
    <property type="match status" value="1"/>
</dbReference>
<evidence type="ECO:0000313" key="3">
    <source>
        <dbReference type="EMBL" id="MZZ12409.1"/>
    </source>
</evidence>
<dbReference type="InterPro" id="IPR036388">
    <property type="entry name" value="WH-like_DNA-bd_sf"/>
</dbReference>
<protein>
    <submittedName>
        <fullName evidence="3">Transposase</fullName>
    </submittedName>
</protein>
<dbReference type="PROSITE" id="PS51702">
    <property type="entry name" value="HTH_MU"/>
    <property type="match status" value="1"/>
</dbReference>
<dbReference type="InterPro" id="IPR015378">
    <property type="entry name" value="Transposase-like_Mu_C"/>
</dbReference>
<dbReference type="InterPro" id="IPR036397">
    <property type="entry name" value="RNaseH_sf"/>
</dbReference>
<dbReference type="Proteomes" id="UP000644192">
    <property type="component" value="Unassembled WGS sequence"/>
</dbReference>
<dbReference type="AlphaFoldDB" id="A0A6B1Y3L3"/>
<dbReference type="GO" id="GO:0003677">
    <property type="term" value="F:DNA binding"/>
    <property type="evidence" value="ECO:0007669"/>
    <property type="project" value="InterPro"/>
</dbReference>
<feature type="domain" description="HTH Mu-type" evidence="2">
    <location>
        <begin position="1"/>
        <end position="66"/>
    </location>
</feature>
<dbReference type="Gene3D" id="1.10.10.10">
    <property type="entry name" value="Winged helix-like DNA-binding domain superfamily/Winged helix DNA-binding domain"/>
    <property type="match status" value="1"/>
</dbReference>
<dbReference type="PROSITE" id="PS50994">
    <property type="entry name" value="INTEGRASE"/>
    <property type="match status" value="1"/>
</dbReference>
<dbReference type="SUPFAM" id="SSF50610">
    <property type="entry name" value="mu transposase, C-terminal domain"/>
    <property type="match status" value="1"/>
</dbReference>
<reference evidence="3" key="1">
    <citation type="submission" date="2020-01" db="EMBL/GenBank/DDBJ databases">
        <title>Bacteria Cultured from War Wounds Associated with the Conflict in Eastern Ukraine.</title>
        <authorList>
            <person name="Snesrud E."/>
            <person name="Galac M.R."/>
            <person name="Mc Gann P."/>
            <person name="Valentine K."/>
            <person name="Viacheslav K."/>
        </authorList>
    </citation>
    <scope>NUCLEOTIDE SEQUENCE</scope>
    <source>
        <strain evidence="3">VNMU148</strain>
    </source>
</reference>
<dbReference type="Pfam" id="PF02316">
    <property type="entry name" value="HTH_Tnp_Mu_1"/>
    <property type="match status" value="1"/>
</dbReference>
<organism evidence="3 4">
    <name type="scientific">Pseudomonas aeruginosa</name>
    <dbReference type="NCBI Taxonomy" id="287"/>
    <lineage>
        <taxon>Bacteria</taxon>
        <taxon>Pseudomonadati</taxon>
        <taxon>Pseudomonadota</taxon>
        <taxon>Gammaproteobacteria</taxon>
        <taxon>Pseudomonadales</taxon>
        <taxon>Pseudomonadaceae</taxon>
        <taxon>Pseudomonas</taxon>
    </lineage>
</organism>
<dbReference type="InterPro" id="IPR009004">
    <property type="entry name" value="Transposase_Mu_C"/>
</dbReference>
<gene>
    <name evidence="3" type="ORF">GUL26_09125</name>
</gene>
<dbReference type="GO" id="GO:0015074">
    <property type="term" value="P:DNA integration"/>
    <property type="evidence" value="ECO:0007669"/>
    <property type="project" value="InterPro"/>
</dbReference>
<dbReference type="RefSeq" id="WP_042180083.1">
    <property type="nucleotide sequence ID" value="NZ_CAADNI010000114.1"/>
</dbReference>
<dbReference type="Pfam" id="PF09299">
    <property type="entry name" value="Mu-transpos_C"/>
    <property type="match status" value="1"/>
</dbReference>
<evidence type="ECO:0000259" key="1">
    <source>
        <dbReference type="PROSITE" id="PS50994"/>
    </source>
</evidence>
<dbReference type="InterPro" id="IPR001584">
    <property type="entry name" value="Integrase_cat-core"/>
</dbReference>
<sequence length="766" mass="85523">MSSWHVVSELVGLPGIPLTAQGTRKLASREGWQGRRREGTKATEYHISCLPEATRKALLKQAVKAVAAQAPAAEQLPTPRATKGKRAIWQRASAEGALTHRQTIIRDARLLVVNVLQRMQSQGMNQRTACIQLLTWAASGELDRNTLNALAMGNSKSRAGLRWDVVISNEGFPTAEVAPGQDVQRAACMLSCRTLERWLEMARDGGADGLAPGKREKDMSIHPWVPYLLTAMQRPQKPPLTDAWRQMCRELPPSIPAPSYDSVYRWYSKKFSSLDKKRGRHQGSALNPHKYARTRTSEGMVPMLEVHSDGWGTHFTAPHPVSGKYVKLEVWHTHDVATRYVFRPSVGLSESTLVIMGSLFNAVAEGGVPAVWQTDNTGSVKNDRVSFDPAASLQARTGILITHNLPGNSQANGICENFNKYLDSRARELATYMGKDMDSLAQKRVLKLTQKLVKAEEVDERRRLKAEAEKAGSGILVESFEQAKALVEQWCDEFNHMPHGALPRITDPLTGKRRHQTPAEAWAEHVANGWQPVAVQGEALRDLFRPHERRTVRRALVNLYSQKYHHPELEHWNGEEVQIAYDIHDGERVWVKSLSGQLICEAKLDSTTGYRAQSVYEMAMEKRADAAIARHEAHIAEIDRQRPVHVITHEAPLTIPGLGDITPERLNAQLAKGVLIEGQAERVDTRLDPKGATAAADPQAAFTAQVQALSDFERYQFYRELEGRQTAGSGVSEHEAKFLRLYPQSKSYKAFRRNEVEAGDALRRQG</sequence>
<proteinExistence type="predicted"/>
<comment type="caution">
    <text evidence="3">The sequence shown here is derived from an EMBL/GenBank/DDBJ whole genome shotgun (WGS) entry which is preliminary data.</text>
</comment>
<name>A0A6B1Y3L3_PSEAI</name>
<dbReference type="InterPro" id="IPR003314">
    <property type="entry name" value="Mu-type_HTH"/>
</dbReference>
<dbReference type="InterPro" id="IPR012337">
    <property type="entry name" value="RNaseH-like_sf"/>
</dbReference>
<feature type="domain" description="Integrase catalytic" evidence="1">
    <location>
        <begin position="298"/>
        <end position="473"/>
    </location>
</feature>
<dbReference type="EMBL" id="WXZT01000004">
    <property type="protein sequence ID" value="MZZ12409.1"/>
    <property type="molecule type" value="Genomic_DNA"/>
</dbReference>
<evidence type="ECO:0000313" key="4">
    <source>
        <dbReference type="Proteomes" id="UP000644192"/>
    </source>
</evidence>
<dbReference type="SUPFAM" id="SSF53098">
    <property type="entry name" value="Ribonuclease H-like"/>
    <property type="match status" value="1"/>
</dbReference>
<evidence type="ECO:0000259" key="2">
    <source>
        <dbReference type="PROSITE" id="PS51702"/>
    </source>
</evidence>
<dbReference type="Gene3D" id="3.30.420.10">
    <property type="entry name" value="Ribonuclease H-like superfamily/Ribonuclease H"/>
    <property type="match status" value="1"/>
</dbReference>
<accession>A0A6B1Y3L3</accession>
<dbReference type="InterPro" id="IPR009061">
    <property type="entry name" value="DNA-bd_dom_put_sf"/>
</dbReference>